<dbReference type="InterPro" id="IPR018522">
    <property type="entry name" value="TopoIIA_CS"/>
</dbReference>
<dbReference type="CDD" id="cd00081">
    <property type="entry name" value="Hint"/>
    <property type="match status" value="2"/>
</dbReference>
<keyword evidence="6" id="KW-0547">Nucleotide-binding</keyword>
<dbReference type="EMBL" id="LCCA01000012">
    <property type="protein sequence ID" value="KKS22165.1"/>
    <property type="molecule type" value="Genomic_DNA"/>
</dbReference>
<reference evidence="16 17" key="1">
    <citation type="journal article" date="2015" name="Nature">
        <title>rRNA introns, odd ribosomes, and small enigmatic genomes across a large radiation of phyla.</title>
        <authorList>
            <person name="Brown C.T."/>
            <person name="Hug L.A."/>
            <person name="Thomas B.C."/>
            <person name="Sharon I."/>
            <person name="Castelle C.J."/>
            <person name="Singh A."/>
            <person name="Wilkins M.J."/>
            <person name="Williams K.H."/>
            <person name="Banfield J.F."/>
        </authorList>
    </citation>
    <scope>NUCLEOTIDE SEQUENCE [LARGE SCALE GENOMIC DNA]</scope>
</reference>
<keyword evidence="5" id="KW-0479">Metal-binding</keyword>
<dbReference type="SMART" id="SM00306">
    <property type="entry name" value="HintN"/>
    <property type="match status" value="1"/>
</dbReference>
<dbReference type="SMART" id="SM00433">
    <property type="entry name" value="TOP2c"/>
    <property type="match status" value="1"/>
</dbReference>
<evidence type="ECO:0000256" key="5">
    <source>
        <dbReference type="ARBA" id="ARBA00022723"/>
    </source>
</evidence>
<dbReference type="PRINTS" id="PR00418">
    <property type="entry name" value="TPI2FAMILY"/>
</dbReference>
<dbReference type="Gene3D" id="3.30.230.10">
    <property type="match status" value="1"/>
</dbReference>
<dbReference type="InterPro" id="IPR003586">
    <property type="entry name" value="Hint_dom_C"/>
</dbReference>
<feature type="coiled-coil region" evidence="12">
    <location>
        <begin position="802"/>
        <end position="864"/>
    </location>
</feature>
<dbReference type="Proteomes" id="UP000034920">
    <property type="component" value="Unassembled WGS sequence"/>
</dbReference>
<dbReference type="Pfam" id="PF14890">
    <property type="entry name" value="Intein_splicing"/>
    <property type="match status" value="1"/>
</dbReference>
<dbReference type="SUPFAM" id="SSF51294">
    <property type="entry name" value="Hedgehog/intein (Hint) domain"/>
    <property type="match status" value="1"/>
</dbReference>
<evidence type="ECO:0000259" key="13">
    <source>
        <dbReference type="SMART" id="SM00305"/>
    </source>
</evidence>
<dbReference type="SUPFAM" id="SSF56719">
    <property type="entry name" value="Type II DNA topoisomerase"/>
    <property type="match status" value="1"/>
</dbReference>
<dbReference type="InterPro" id="IPR013759">
    <property type="entry name" value="Topo_IIA_B_C"/>
</dbReference>
<keyword evidence="10" id="KW-0238">DNA-binding</keyword>
<dbReference type="PATRIC" id="fig|1619103.3.peg.458"/>
<dbReference type="InterPro" id="IPR001241">
    <property type="entry name" value="Topo_IIA"/>
</dbReference>
<dbReference type="FunFam" id="3.30.230.10:FF:000005">
    <property type="entry name" value="DNA gyrase subunit B"/>
    <property type="match status" value="1"/>
</dbReference>
<dbReference type="InterPro" id="IPR014721">
    <property type="entry name" value="Ribsml_uS5_D2-typ_fold_subgr"/>
</dbReference>
<dbReference type="InterPro" id="IPR006171">
    <property type="entry name" value="TOPRIM_dom"/>
</dbReference>
<comment type="catalytic activity">
    <reaction evidence="1">
        <text>ATP-dependent breakage, passage and rejoining of double-stranded DNA.</text>
        <dbReference type="EC" id="5.6.2.2"/>
    </reaction>
</comment>
<feature type="domain" description="Hint" evidence="13">
    <location>
        <begin position="851"/>
        <end position="897"/>
    </location>
</feature>
<dbReference type="Pfam" id="PF02518">
    <property type="entry name" value="HATPase_c"/>
    <property type="match status" value="1"/>
</dbReference>
<dbReference type="Gene3D" id="3.40.50.670">
    <property type="match status" value="1"/>
</dbReference>
<gene>
    <name evidence="16" type="ORF">UU80_C0012G0004</name>
</gene>
<comment type="caution">
    <text evidence="16">The sequence shown here is derived from an EMBL/GenBank/DDBJ whole genome shotgun (WGS) entry which is preliminary data.</text>
</comment>
<evidence type="ECO:0000256" key="11">
    <source>
        <dbReference type="ARBA" id="ARBA00023235"/>
    </source>
</evidence>
<dbReference type="InterPro" id="IPR013506">
    <property type="entry name" value="Topo_IIA_bsu_dom2"/>
</dbReference>
<dbReference type="InterPro" id="IPR030934">
    <property type="entry name" value="Intein_C"/>
</dbReference>
<dbReference type="EC" id="5.6.2.2" evidence="4"/>
<dbReference type="PANTHER" id="PTHR45866:SF1">
    <property type="entry name" value="DNA GYRASE SUBUNIT B, MITOCHONDRIAL"/>
    <property type="match status" value="1"/>
</dbReference>
<evidence type="ECO:0000256" key="12">
    <source>
        <dbReference type="SAM" id="Coils"/>
    </source>
</evidence>
<protein>
    <recommendedName>
        <fullName evidence="4">DNA topoisomerase (ATP-hydrolyzing)</fullName>
        <ecNumber evidence="4">5.6.2.2</ecNumber>
    </recommendedName>
</protein>
<sequence length="1094" mass="126015">MPKKANTDNLKYGAEQIQVLEGLEPVRKRPGMYIGSTGQEGLHHLVTEIVNNSMDEAIAGFCNHIRVHFYKDGSVGIFDNGRGIPFEMKKGYGVSALELAFTKLHAGGKFGGGGYKVSSGLHGVGASVVNALSKWTRVIVKRGDDIVIQEYQDGGNVARPVEKLDPKKPVSKVKGAEWSIDMDKWDYESGTIVQFQPDDKIFETVNFSHKFFIAQIREYAYLTAGIRFDLIDDRYDQNYSFYFEGGTKAFLKALNRNKEPLNKTPFYIQREVDDIMVEVAMQYNDSFAENVLTFANHIKNPEGGTHLTGFRAALTKTVNDYARKAGILKDKDANLSGDDLREGLTAVISVKLDSASLQFEGQTKAKLGNSSVRNAVETVVKDGLDRYFEENPRDAQAIVEKNILALKARMAAKAARDTVIRKTALDGSGILPGKLADCSERDASKTELFIVEGDSAGGCFFGGTTIKLVDGRSVTFEEIAKEQQMGKEHFCYTIKSDGKIGVERFINARITKKNVNVIKVTLDNNDEIICTPDHLFMLRDGKYKQASELTINDSLMPLYTKISKKGDPGITIDGYEMLWDVHSQKWIFTHMISDRYNLRSNLYKKIKRSNCHHIDFNKRNNDPTNLIRLTREEHMKLHTEHIEKTLHRSDVKEKSINAKRTQEYRERAREKSLEKREIFSKNAKKQWESKEYKDYMIKKFLEFYKSNEEYRNKNNKQLNKEQKKYWSDENNRKNQSEKVKKYFEENIYMRDMLSNLSIEQWRNSNLLKWRSENTRQQWTDEFRKKRMESYNQTYLNKSLKLMKTIYEEYKEIREDIYNMERKKIGDRSIIKISTIRNRFFLGNFENLEEAVKNFNHKVVRIEKLTEKMDVYDAEVPNTHNFALAAGVFVHNSAKQGRNREIQAILPLFGKILNTEKTRLDKVIDSDKLKSLIIAIGAGIGEQYNPGKLRYKKLIIMADADVDGSHIKTLYLTFFYRHMKELIENGHVFIAAPPLYKAVMGKDKQYLFDDKERMTFMKTEKGKKAIIQRFKGLGEMNAEELWETTMNPDTRRLIQVDIEDASYADEVFTMLMGEEVLPRKKFIMTHAKSANIDVA</sequence>
<dbReference type="InterPro" id="IPR020568">
    <property type="entry name" value="Ribosomal_Su5_D2-typ_SF"/>
</dbReference>
<dbReference type="CDD" id="cd00822">
    <property type="entry name" value="TopoII_Trans_DNA_gyrase"/>
    <property type="match status" value="1"/>
</dbReference>
<evidence type="ECO:0000259" key="15">
    <source>
        <dbReference type="SMART" id="SM00387"/>
    </source>
</evidence>
<feature type="domain" description="Histidine kinase/HSP90-like ATPase" evidence="15">
    <location>
        <begin position="37"/>
        <end position="201"/>
    </location>
</feature>
<dbReference type="InterPro" id="IPR036844">
    <property type="entry name" value="Hint_dom_sf"/>
</dbReference>
<dbReference type="NCBIfam" id="TIGR01443">
    <property type="entry name" value="intein_Cterm"/>
    <property type="match status" value="1"/>
</dbReference>
<dbReference type="PRINTS" id="PR01159">
    <property type="entry name" value="DNAGYRASEB"/>
</dbReference>
<dbReference type="InterPro" id="IPR000565">
    <property type="entry name" value="Topo_IIA_B"/>
</dbReference>
<evidence type="ECO:0000256" key="4">
    <source>
        <dbReference type="ARBA" id="ARBA00012895"/>
    </source>
</evidence>
<dbReference type="GO" id="GO:0016539">
    <property type="term" value="P:intein-mediated protein splicing"/>
    <property type="evidence" value="ECO:0007669"/>
    <property type="project" value="InterPro"/>
</dbReference>
<accession>A0A0G0XB86</accession>
<dbReference type="Gene3D" id="2.170.16.10">
    <property type="entry name" value="Hedgehog/Intein (Hint) domain"/>
    <property type="match status" value="1"/>
</dbReference>
<keyword evidence="8" id="KW-0460">Magnesium</keyword>
<dbReference type="InterPro" id="IPR036890">
    <property type="entry name" value="HATPase_C_sf"/>
</dbReference>
<keyword evidence="7" id="KW-0067">ATP-binding</keyword>
<dbReference type="InterPro" id="IPR006141">
    <property type="entry name" value="Intein_N"/>
</dbReference>
<dbReference type="PROSITE" id="PS00177">
    <property type="entry name" value="TOPOISOMERASE_II"/>
    <property type="match status" value="1"/>
</dbReference>
<evidence type="ECO:0000256" key="1">
    <source>
        <dbReference type="ARBA" id="ARBA00000185"/>
    </source>
</evidence>
<dbReference type="GO" id="GO:0006265">
    <property type="term" value="P:DNA topological change"/>
    <property type="evidence" value="ECO:0007669"/>
    <property type="project" value="InterPro"/>
</dbReference>
<dbReference type="Pfam" id="PF00986">
    <property type="entry name" value="DNA_gyraseB_C"/>
    <property type="match status" value="1"/>
</dbReference>
<evidence type="ECO:0000256" key="3">
    <source>
        <dbReference type="ARBA" id="ARBA00010708"/>
    </source>
</evidence>
<dbReference type="GO" id="GO:0005524">
    <property type="term" value="F:ATP binding"/>
    <property type="evidence" value="ECO:0007669"/>
    <property type="project" value="UniProtKB-KW"/>
</dbReference>
<keyword evidence="12" id="KW-0175">Coiled coil</keyword>
<evidence type="ECO:0000256" key="6">
    <source>
        <dbReference type="ARBA" id="ARBA00022741"/>
    </source>
</evidence>
<organism evidence="16 17">
    <name type="scientific">candidate division WWE3 bacterium GW2011_GWA1_41_8</name>
    <dbReference type="NCBI Taxonomy" id="1619103"/>
    <lineage>
        <taxon>Bacteria</taxon>
        <taxon>Katanobacteria</taxon>
    </lineage>
</organism>
<dbReference type="GO" id="GO:0003918">
    <property type="term" value="F:DNA topoisomerase type II (double strand cut, ATP-hydrolyzing) activity"/>
    <property type="evidence" value="ECO:0007669"/>
    <property type="project" value="UniProtKB-EC"/>
</dbReference>
<dbReference type="PROSITE" id="PS50818">
    <property type="entry name" value="INTEIN_C_TER"/>
    <property type="match status" value="1"/>
</dbReference>
<dbReference type="GO" id="GO:0003677">
    <property type="term" value="F:DNA binding"/>
    <property type="evidence" value="ECO:0007669"/>
    <property type="project" value="UniProtKB-KW"/>
</dbReference>
<keyword evidence="9" id="KW-0799">Topoisomerase</keyword>
<dbReference type="GO" id="GO:0046872">
    <property type="term" value="F:metal ion binding"/>
    <property type="evidence" value="ECO:0007669"/>
    <property type="project" value="UniProtKB-KW"/>
</dbReference>
<feature type="domain" description="Hint" evidence="14">
    <location>
        <begin position="457"/>
        <end position="559"/>
    </location>
</feature>
<dbReference type="SUPFAM" id="SSF55874">
    <property type="entry name" value="ATPase domain of HSP90 chaperone/DNA topoisomerase II/histidine kinase"/>
    <property type="match status" value="1"/>
</dbReference>
<evidence type="ECO:0000259" key="14">
    <source>
        <dbReference type="SMART" id="SM00306"/>
    </source>
</evidence>
<dbReference type="AlphaFoldDB" id="A0A0G0XB86"/>
<dbReference type="InterPro" id="IPR013760">
    <property type="entry name" value="Topo_IIA-like_dom_sf"/>
</dbReference>
<comment type="similarity">
    <text evidence="3">Belongs to the type II topoisomerase GyrB family.</text>
</comment>
<dbReference type="SUPFAM" id="SSF54211">
    <property type="entry name" value="Ribosomal protein S5 domain 2-like"/>
    <property type="match status" value="1"/>
</dbReference>
<comment type="cofactor">
    <cofactor evidence="2">
        <name>Mg(2+)</name>
        <dbReference type="ChEBI" id="CHEBI:18420"/>
    </cofactor>
</comment>
<dbReference type="Pfam" id="PF00204">
    <property type="entry name" value="DNA_gyraseB"/>
    <property type="match status" value="1"/>
</dbReference>
<dbReference type="STRING" id="1619103.UU80_C0012G0004"/>
<evidence type="ECO:0000256" key="7">
    <source>
        <dbReference type="ARBA" id="ARBA00022840"/>
    </source>
</evidence>
<dbReference type="SMART" id="SM00387">
    <property type="entry name" value="HATPase_c"/>
    <property type="match status" value="1"/>
</dbReference>
<dbReference type="InterPro" id="IPR003587">
    <property type="entry name" value="Hint_dom_N"/>
</dbReference>
<name>A0A0G0XB86_UNCKA</name>
<evidence type="ECO:0000256" key="8">
    <source>
        <dbReference type="ARBA" id="ARBA00022842"/>
    </source>
</evidence>
<evidence type="ECO:0000313" key="16">
    <source>
        <dbReference type="EMBL" id="KKS22165.1"/>
    </source>
</evidence>
<evidence type="ECO:0000256" key="10">
    <source>
        <dbReference type="ARBA" id="ARBA00023125"/>
    </source>
</evidence>
<evidence type="ECO:0000313" key="17">
    <source>
        <dbReference type="Proteomes" id="UP000034920"/>
    </source>
</evidence>
<keyword evidence="11" id="KW-0413">Isomerase</keyword>
<dbReference type="Gene3D" id="3.30.565.10">
    <property type="entry name" value="Histidine kinase-like ATPase, C-terminal domain"/>
    <property type="match status" value="1"/>
</dbReference>
<dbReference type="InterPro" id="IPR003594">
    <property type="entry name" value="HATPase_dom"/>
</dbReference>
<evidence type="ECO:0000256" key="9">
    <source>
        <dbReference type="ARBA" id="ARBA00023029"/>
    </source>
</evidence>
<dbReference type="PROSITE" id="PS50817">
    <property type="entry name" value="INTEIN_N_TER"/>
    <property type="match status" value="1"/>
</dbReference>
<dbReference type="PANTHER" id="PTHR45866">
    <property type="entry name" value="DNA GYRASE/TOPOISOMERASE SUBUNIT B"/>
    <property type="match status" value="1"/>
</dbReference>
<evidence type="ECO:0000256" key="2">
    <source>
        <dbReference type="ARBA" id="ARBA00001946"/>
    </source>
</evidence>
<proteinExistence type="inferred from homology"/>
<dbReference type="Pfam" id="PF01751">
    <property type="entry name" value="Toprim"/>
    <property type="match status" value="1"/>
</dbReference>
<dbReference type="InterPro" id="IPR002288">
    <property type="entry name" value="DNA_gyrase_B_C"/>
</dbReference>
<dbReference type="SMART" id="SM00305">
    <property type="entry name" value="HintC"/>
    <property type="match status" value="1"/>
</dbReference>
<dbReference type="NCBIfam" id="TIGR01445">
    <property type="entry name" value="intein_Nterm"/>
    <property type="match status" value="1"/>
</dbReference>